<evidence type="ECO:0000313" key="2">
    <source>
        <dbReference type="EMBL" id="CAD7247047.1"/>
    </source>
</evidence>
<dbReference type="InterPro" id="IPR013783">
    <property type="entry name" value="Ig-like_fold"/>
</dbReference>
<accession>A0A7R8XBY9</accession>
<feature type="domain" description="Alpha-2-macroglobulin bait region" evidence="1">
    <location>
        <begin position="265"/>
        <end position="422"/>
    </location>
</feature>
<sequence length="456" mass="50016">MSASHLSISAVYLRYTHGGAVEGELILRVEPKIYVLDYLKDNYPGFVKGFGIDMDKYTAVFQLQMKDCHKTSIPAEVLGMDDRELAPSSVNITATVKEKGTGVQFTETLILNVERNPLDIDLEVSPTHFKPGFVYNGLVKVKDRSGAPEKGQMIQICKDPYGSSDGNKGKCRNFTTDSQGLVRFQVPPQVHDVHSISFEPLADQEGEPFDVGLGGVKLLSPPPLPPPNRGSPQAAAPLLKLDARRPPLSGETSDSAFVSSTKGEVETVEGCEGLLKLQLLYSNSTPDVLHYQVAARGDILASAAFDHSSEGEVEELGDPELLLYKSDKETPDPGLLSKATVEIPVTPEMAPESKLVVFYIRSDGEVVSDHLTFRVNRCLTNKVELEWSEKEVGPGSKVGLKVKAEPESVCGLRVVDKSVDLLRPGDQLNLEKVFQALERFRIYDYESPSQSTDYNF</sequence>
<dbReference type="InterPro" id="IPR011625">
    <property type="entry name" value="A2M_N_BRD"/>
</dbReference>
<dbReference type="OrthoDB" id="9998011at2759"/>
<dbReference type="PANTHER" id="PTHR11412">
    <property type="entry name" value="MACROGLOBULIN / COMPLEMENT"/>
    <property type="match status" value="1"/>
</dbReference>
<evidence type="ECO:0000313" key="3">
    <source>
        <dbReference type="Proteomes" id="UP000677054"/>
    </source>
</evidence>
<dbReference type="AlphaFoldDB" id="A0A7R8XBY9"/>
<dbReference type="InterPro" id="IPR050473">
    <property type="entry name" value="A2M/Complement_sys"/>
</dbReference>
<protein>
    <recommendedName>
        <fullName evidence="1">Alpha-2-macroglobulin bait region domain-containing protein</fullName>
    </recommendedName>
</protein>
<dbReference type="Pfam" id="PF17789">
    <property type="entry name" value="MG4"/>
    <property type="match status" value="1"/>
</dbReference>
<reference evidence="2" key="1">
    <citation type="submission" date="2020-11" db="EMBL/GenBank/DDBJ databases">
        <authorList>
            <person name="Tran Van P."/>
        </authorList>
    </citation>
    <scope>NUCLEOTIDE SEQUENCE</scope>
</reference>
<dbReference type="SMART" id="SM01359">
    <property type="entry name" value="A2M_N_2"/>
    <property type="match status" value="1"/>
</dbReference>
<name>A0A7R8XBY9_9CRUS</name>
<dbReference type="EMBL" id="LR900833">
    <property type="protein sequence ID" value="CAD7247047.1"/>
    <property type="molecule type" value="Genomic_DNA"/>
</dbReference>
<dbReference type="PANTHER" id="PTHR11412:SF171">
    <property type="entry name" value="PREGNANCY ZONE PROTEIN-LIKE PROTEIN"/>
    <property type="match status" value="1"/>
</dbReference>
<gene>
    <name evidence="2" type="ORF">DSTB1V02_LOCUS6886</name>
</gene>
<evidence type="ECO:0000259" key="1">
    <source>
        <dbReference type="SMART" id="SM01359"/>
    </source>
</evidence>
<dbReference type="InterPro" id="IPR040839">
    <property type="entry name" value="MG4"/>
</dbReference>
<dbReference type="Proteomes" id="UP000677054">
    <property type="component" value="Unassembled WGS sequence"/>
</dbReference>
<dbReference type="Pfam" id="PF07703">
    <property type="entry name" value="A2M_BRD"/>
    <property type="match status" value="1"/>
</dbReference>
<keyword evidence="3" id="KW-1185">Reference proteome</keyword>
<dbReference type="Gene3D" id="6.20.50.160">
    <property type="match status" value="1"/>
</dbReference>
<dbReference type="EMBL" id="CAJPEV010001316">
    <property type="protein sequence ID" value="CAG0892013.1"/>
    <property type="molecule type" value="Genomic_DNA"/>
</dbReference>
<dbReference type="Gene3D" id="2.60.40.1930">
    <property type="match status" value="1"/>
</dbReference>
<dbReference type="Gene3D" id="2.60.40.10">
    <property type="entry name" value="Immunoglobulins"/>
    <property type="match status" value="1"/>
</dbReference>
<proteinExistence type="predicted"/>
<organism evidence="2">
    <name type="scientific">Darwinula stevensoni</name>
    <dbReference type="NCBI Taxonomy" id="69355"/>
    <lineage>
        <taxon>Eukaryota</taxon>
        <taxon>Metazoa</taxon>
        <taxon>Ecdysozoa</taxon>
        <taxon>Arthropoda</taxon>
        <taxon>Crustacea</taxon>
        <taxon>Oligostraca</taxon>
        <taxon>Ostracoda</taxon>
        <taxon>Podocopa</taxon>
        <taxon>Podocopida</taxon>
        <taxon>Darwinulocopina</taxon>
        <taxon>Darwinuloidea</taxon>
        <taxon>Darwinulidae</taxon>
        <taxon>Darwinula</taxon>
    </lineage>
</organism>